<protein>
    <submittedName>
        <fullName evidence="1 2">Uncharacterized protein</fullName>
    </submittedName>
</protein>
<reference evidence="1 3" key="2">
    <citation type="journal article" date="2018" name="Plant J.">
        <title>The Physcomitrella patens chromosome-scale assembly reveals moss genome structure and evolution.</title>
        <authorList>
            <person name="Lang D."/>
            <person name="Ullrich K.K."/>
            <person name="Murat F."/>
            <person name="Fuchs J."/>
            <person name="Jenkins J."/>
            <person name="Haas F.B."/>
            <person name="Piednoel M."/>
            <person name="Gundlach H."/>
            <person name="Van Bel M."/>
            <person name="Meyberg R."/>
            <person name="Vives C."/>
            <person name="Morata J."/>
            <person name="Symeonidi A."/>
            <person name="Hiss M."/>
            <person name="Muchero W."/>
            <person name="Kamisugi Y."/>
            <person name="Saleh O."/>
            <person name="Blanc G."/>
            <person name="Decker E.L."/>
            <person name="van Gessel N."/>
            <person name="Grimwood J."/>
            <person name="Hayes R.D."/>
            <person name="Graham S.W."/>
            <person name="Gunter L.E."/>
            <person name="McDaniel S.F."/>
            <person name="Hoernstein S.N.W."/>
            <person name="Larsson A."/>
            <person name="Li F.W."/>
            <person name="Perroud P.F."/>
            <person name="Phillips J."/>
            <person name="Ranjan P."/>
            <person name="Rokshar D.S."/>
            <person name="Rothfels C.J."/>
            <person name="Schneider L."/>
            <person name="Shu S."/>
            <person name="Stevenson D.W."/>
            <person name="Thummler F."/>
            <person name="Tillich M."/>
            <person name="Villarreal Aguilar J.C."/>
            <person name="Widiez T."/>
            <person name="Wong G.K."/>
            <person name="Wymore A."/>
            <person name="Zhang Y."/>
            <person name="Zimmer A.D."/>
            <person name="Quatrano R.S."/>
            <person name="Mayer K.F.X."/>
            <person name="Goodstein D."/>
            <person name="Casacuberta J.M."/>
            <person name="Vandepoele K."/>
            <person name="Reski R."/>
            <person name="Cuming A.C."/>
            <person name="Tuskan G.A."/>
            <person name="Maumus F."/>
            <person name="Salse J."/>
            <person name="Schmutz J."/>
            <person name="Rensing S.A."/>
        </authorList>
    </citation>
    <scope>NUCLEOTIDE SEQUENCE [LARGE SCALE GENOMIC DNA]</scope>
    <source>
        <strain evidence="2 3">cv. Gransden 2004</strain>
    </source>
</reference>
<dbReference type="EMBL" id="ABEU02000012">
    <property type="protein sequence ID" value="PNR44233.1"/>
    <property type="molecule type" value="Genomic_DNA"/>
</dbReference>
<evidence type="ECO:0000313" key="3">
    <source>
        <dbReference type="Proteomes" id="UP000006727"/>
    </source>
</evidence>
<proteinExistence type="predicted"/>
<evidence type="ECO:0000313" key="1">
    <source>
        <dbReference type="EMBL" id="PNR44233.1"/>
    </source>
</evidence>
<gene>
    <name evidence="1" type="ORF">PHYPA_016617</name>
</gene>
<name>A0A2K1JRS4_PHYPA</name>
<dbReference type="AlphaFoldDB" id="A0A2K1JRS4"/>
<organism evidence="1">
    <name type="scientific">Physcomitrium patens</name>
    <name type="common">Spreading-leaved earth moss</name>
    <name type="synonym">Physcomitrella patens</name>
    <dbReference type="NCBI Taxonomy" id="3218"/>
    <lineage>
        <taxon>Eukaryota</taxon>
        <taxon>Viridiplantae</taxon>
        <taxon>Streptophyta</taxon>
        <taxon>Embryophyta</taxon>
        <taxon>Bryophyta</taxon>
        <taxon>Bryophytina</taxon>
        <taxon>Bryopsida</taxon>
        <taxon>Funariidae</taxon>
        <taxon>Funariales</taxon>
        <taxon>Funariaceae</taxon>
        <taxon>Physcomitrium</taxon>
    </lineage>
</organism>
<evidence type="ECO:0000313" key="2">
    <source>
        <dbReference type="EnsemblPlants" id="Pp3c12_22770V3.1"/>
    </source>
</evidence>
<reference evidence="1 3" key="1">
    <citation type="journal article" date="2008" name="Science">
        <title>The Physcomitrella genome reveals evolutionary insights into the conquest of land by plants.</title>
        <authorList>
            <person name="Rensing S."/>
            <person name="Lang D."/>
            <person name="Zimmer A."/>
            <person name="Terry A."/>
            <person name="Salamov A."/>
            <person name="Shapiro H."/>
            <person name="Nishiyama T."/>
            <person name="Perroud P.-F."/>
            <person name="Lindquist E."/>
            <person name="Kamisugi Y."/>
            <person name="Tanahashi T."/>
            <person name="Sakakibara K."/>
            <person name="Fujita T."/>
            <person name="Oishi K."/>
            <person name="Shin-I T."/>
            <person name="Kuroki Y."/>
            <person name="Toyoda A."/>
            <person name="Suzuki Y."/>
            <person name="Hashimoto A."/>
            <person name="Yamaguchi K."/>
            <person name="Sugano A."/>
            <person name="Kohara Y."/>
            <person name="Fujiyama A."/>
            <person name="Anterola A."/>
            <person name="Aoki S."/>
            <person name="Ashton N."/>
            <person name="Barbazuk W.B."/>
            <person name="Barker E."/>
            <person name="Bennetzen J."/>
            <person name="Bezanilla M."/>
            <person name="Blankenship R."/>
            <person name="Cho S.H."/>
            <person name="Dutcher S."/>
            <person name="Estelle M."/>
            <person name="Fawcett J.A."/>
            <person name="Gundlach H."/>
            <person name="Hanada K."/>
            <person name="Heyl A."/>
            <person name="Hicks K.A."/>
            <person name="Hugh J."/>
            <person name="Lohr M."/>
            <person name="Mayer K."/>
            <person name="Melkozernov A."/>
            <person name="Murata T."/>
            <person name="Nelson D."/>
            <person name="Pils B."/>
            <person name="Prigge M."/>
            <person name="Reiss B."/>
            <person name="Renner T."/>
            <person name="Rombauts S."/>
            <person name="Rushton P."/>
            <person name="Sanderfoot A."/>
            <person name="Schween G."/>
            <person name="Shiu S.-H."/>
            <person name="Stueber K."/>
            <person name="Theodoulou F.L."/>
            <person name="Tu H."/>
            <person name="Van de Peer Y."/>
            <person name="Verrier P.J."/>
            <person name="Waters E."/>
            <person name="Wood A."/>
            <person name="Yang L."/>
            <person name="Cove D."/>
            <person name="Cuming A."/>
            <person name="Hasebe M."/>
            <person name="Lucas S."/>
            <person name="Mishler D.B."/>
            <person name="Reski R."/>
            <person name="Grigoriev I."/>
            <person name="Quatrano R.S."/>
            <person name="Boore J.L."/>
        </authorList>
    </citation>
    <scope>NUCLEOTIDE SEQUENCE [LARGE SCALE GENOMIC DNA]</scope>
    <source>
        <strain evidence="2 3">cv. Gransden 2004</strain>
    </source>
</reference>
<reference evidence="2" key="3">
    <citation type="submission" date="2020-12" db="UniProtKB">
        <authorList>
            <consortium name="EnsemblPlants"/>
        </authorList>
    </citation>
    <scope>IDENTIFICATION</scope>
</reference>
<dbReference type="Proteomes" id="UP000006727">
    <property type="component" value="Chromosome 12"/>
</dbReference>
<dbReference type="InParanoid" id="A0A2K1JRS4"/>
<dbReference type="Gramene" id="Pp3c12_22770V3.1">
    <property type="protein sequence ID" value="Pp3c12_22770V3.1"/>
    <property type="gene ID" value="Pp3c12_22770"/>
</dbReference>
<dbReference type="EnsemblPlants" id="Pp3c12_22770V3.1">
    <property type="protein sequence ID" value="Pp3c12_22770V3.1"/>
    <property type="gene ID" value="Pp3c12_22770"/>
</dbReference>
<keyword evidence="3" id="KW-1185">Reference proteome</keyword>
<accession>A0A2K1JRS4</accession>
<sequence>MIVSLAGLIIKGGNIVTSGLTSARYREVACLNTNVEKLELTAPGCEFLTAQLVVRFV</sequence>